<evidence type="ECO:0000313" key="1">
    <source>
        <dbReference type="EMBL" id="RSM20692.1"/>
    </source>
</evidence>
<sequence>MNANVRLDPPFHLCLLIQRPLPSTLPKHQTSFEYLTYWNLESKSLSQHQIPCRLESFSVREKIKSSLRVKLQALVPSYQFPVVPICHEPSLWQSANQFFKNPELEAAAGQDTLTSLRPYTLLSALCACITSTHRDGVIGPQTMAVASAFYASSRETFKLYEDTDLEYTDSSSLSIRTLHSIVI</sequence>
<proteinExistence type="predicted"/>
<dbReference type="AlphaFoldDB" id="A0A428V2E4"/>
<evidence type="ECO:0008006" key="3">
    <source>
        <dbReference type="Google" id="ProtNLM"/>
    </source>
</evidence>
<protein>
    <recommendedName>
        <fullName evidence="3">Transcription factor domain-containing protein</fullName>
    </recommendedName>
</protein>
<dbReference type="EMBL" id="NIZV01000003">
    <property type="protein sequence ID" value="RSM20692.1"/>
    <property type="molecule type" value="Genomic_DNA"/>
</dbReference>
<name>A0A428V2E4_9HYPO</name>
<comment type="caution">
    <text evidence="1">The sequence shown here is derived from an EMBL/GenBank/DDBJ whole genome shotgun (WGS) entry which is preliminary data.</text>
</comment>
<keyword evidence="2" id="KW-1185">Reference proteome</keyword>
<reference evidence="1 2" key="1">
    <citation type="submission" date="2017-06" db="EMBL/GenBank/DDBJ databases">
        <title>Cmopartive genomic analysis of Ambrosia Fusariam Clade fungi.</title>
        <authorList>
            <person name="Stajich J.E."/>
            <person name="Carrillo J."/>
            <person name="Kijimoto T."/>
            <person name="Eskalen A."/>
            <person name="O'Donnell K."/>
            <person name="Kasson M."/>
        </authorList>
    </citation>
    <scope>NUCLEOTIDE SEQUENCE [LARGE SCALE GENOMIC DNA]</scope>
    <source>
        <strain evidence="1 2">NRRL 20438</strain>
    </source>
</reference>
<accession>A0A428V2E4</accession>
<dbReference type="Proteomes" id="UP000288429">
    <property type="component" value="Unassembled WGS sequence"/>
</dbReference>
<evidence type="ECO:0000313" key="2">
    <source>
        <dbReference type="Proteomes" id="UP000288429"/>
    </source>
</evidence>
<organism evidence="1 2">
    <name type="scientific">Fusarium ambrosium</name>
    <dbReference type="NCBI Taxonomy" id="131363"/>
    <lineage>
        <taxon>Eukaryota</taxon>
        <taxon>Fungi</taxon>
        <taxon>Dikarya</taxon>
        <taxon>Ascomycota</taxon>
        <taxon>Pezizomycotina</taxon>
        <taxon>Sordariomycetes</taxon>
        <taxon>Hypocreomycetidae</taxon>
        <taxon>Hypocreales</taxon>
        <taxon>Nectriaceae</taxon>
        <taxon>Fusarium</taxon>
        <taxon>Fusarium solani species complex</taxon>
    </lineage>
</organism>
<gene>
    <name evidence="1" type="ORF">CDV31_000379</name>
</gene>